<accession>A0AAV2RGT1</accession>
<gene>
    <name evidence="10" type="ORF">MNOR_LOCUS23891</name>
</gene>
<evidence type="ECO:0000256" key="6">
    <source>
        <dbReference type="ARBA" id="ARBA00022989"/>
    </source>
</evidence>
<evidence type="ECO:0000256" key="2">
    <source>
        <dbReference type="ARBA" id="ARBA00005974"/>
    </source>
</evidence>
<comment type="similarity">
    <text evidence="2 9">Belongs to the sideroflexin family.</text>
</comment>
<reference evidence="10 11" key="1">
    <citation type="submission" date="2024-05" db="EMBL/GenBank/DDBJ databases">
        <authorList>
            <person name="Wallberg A."/>
        </authorList>
    </citation>
    <scope>NUCLEOTIDE SEQUENCE [LARGE SCALE GENOMIC DNA]</scope>
</reference>
<sequence length="326" mass="35645">QRKMSESVLGKPHINIDEPRFDQSTYSGRAKHFFITTNPLNLFISGTELDKAKDIVQRYRKREVLDISEDELWRAKSIYDSAFHPDTGEKMILIGRMSAQVPMNMSITGCMLTFYKTTPAVVFWQWVNQSFNAVVNYTNRSGDTPVSPQQLGACYLAGTGGALATALGLNSLTKTLPPIVGRMVPFTAVAAANCINVPMMRMKELEDGVTLIDKNGNPVGESKIAAQRGIASVVVSRVLMASPGMVLPAFVMNHLEKKGTLGRFPWIAAPLQVALCGICLVSATPLCCALFPQKASIAISSLETDIQEKLRKNPDVGDVVYYNKGL</sequence>
<evidence type="ECO:0000313" key="11">
    <source>
        <dbReference type="Proteomes" id="UP001497623"/>
    </source>
</evidence>
<name>A0AAV2RGT1_MEGNR</name>
<proteinExistence type="inferred from homology"/>
<protein>
    <recommendedName>
        <fullName evidence="9">Sidoreflexin</fullName>
    </recommendedName>
</protein>
<dbReference type="GO" id="GO:0015075">
    <property type="term" value="F:monoatomic ion transmembrane transporter activity"/>
    <property type="evidence" value="ECO:0007669"/>
    <property type="project" value="InterPro"/>
</dbReference>
<comment type="subcellular location">
    <subcellularLocation>
        <location evidence="1 9">Mitochondrion membrane</location>
        <topology evidence="1 9">Multi-pass membrane protein</topology>
    </subcellularLocation>
</comment>
<evidence type="ECO:0000256" key="7">
    <source>
        <dbReference type="ARBA" id="ARBA00023128"/>
    </source>
</evidence>
<keyword evidence="6" id="KW-1133">Transmembrane helix</keyword>
<comment type="caution">
    <text evidence="10">The sequence shown here is derived from an EMBL/GenBank/DDBJ whole genome shotgun (WGS) entry which is preliminary data.</text>
</comment>
<evidence type="ECO:0000313" key="10">
    <source>
        <dbReference type="EMBL" id="CAL4123203.1"/>
    </source>
</evidence>
<dbReference type="GO" id="GO:0005743">
    <property type="term" value="C:mitochondrial inner membrane"/>
    <property type="evidence" value="ECO:0007669"/>
    <property type="project" value="TreeGrafter"/>
</dbReference>
<keyword evidence="8" id="KW-0472">Membrane</keyword>
<dbReference type="EMBL" id="CAXKWB010021487">
    <property type="protein sequence ID" value="CAL4123203.1"/>
    <property type="molecule type" value="Genomic_DNA"/>
</dbReference>
<evidence type="ECO:0000256" key="4">
    <source>
        <dbReference type="ARBA" id="ARBA00022692"/>
    </source>
</evidence>
<keyword evidence="7 9" id="KW-0496">Mitochondrion</keyword>
<evidence type="ECO:0000256" key="1">
    <source>
        <dbReference type="ARBA" id="ARBA00004225"/>
    </source>
</evidence>
<dbReference type="NCBIfam" id="TIGR00798">
    <property type="entry name" value="mtc"/>
    <property type="match status" value="1"/>
</dbReference>
<dbReference type="AlphaFoldDB" id="A0AAV2RGT1"/>
<organism evidence="10 11">
    <name type="scientific">Meganyctiphanes norvegica</name>
    <name type="common">Northern krill</name>
    <name type="synonym">Thysanopoda norvegica</name>
    <dbReference type="NCBI Taxonomy" id="48144"/>
    <lineage>
        <taxon>Eukaryota</taxon>
        <taxon>Metazoa</taxon>
        <taxon>Ecdysozoa</taxon>
        <taxon>Arthropoda</taxon>
        <taxon>Crustacea</taxon>
        <taxon>Multicrustacea</taxon>
        <taxon>Malacostraca</taxon>
        <taxon>Eumalacostraca</taxon>
        <taxon>Eucarida</taxon>
        <taxon>Euphausiacea</taxon>
        <taxon>Euphausiidae</taxon>
        <taxon>Meganyctiphanes</taxon>
    </lineage>
</organism>
<dbReference type="Pfam" id="PF03820">
    <property type="entry name" value="SFXNs"/>
    <property type="match status" value="1"/>
</dbReference>
<dbReference type="PANTHER" id="PTHR11153">
    <property type="entry name" value="SIDEROFLEXIN"/>
    <property type="match status" value="1"/>
</dbReference>
<evidence type="ECO:0000256" key="5">
    <source>
        <dbReference type="ARBA" id="ARBA00022970"/>
    </source>
</evidence>
<dbReference type="GO" id="GO:0140300">
    <property type="term" value="P:serine import into mitochondrion"/>
    <property type="evidence" value="ECO:0007669"/>
    <property type="project" value="TreeGrafter"/>
</dbReference>
<keyword evidence="4" id="KW-0812">Transmembrane</keyword>
<dbReference type="InterPro" id="IPR004686">
    <property type="entry name" value="Mtc"/>
</dbReference>
<keyword evidence="3" id="KW-0813">Transport</keyword>
<dbReference type="PANTHER" id="PTHR11153:SF8">
    <property type="entry name" value="SIDEROFLEXIN-1"/>
    <property type="match status" value="1"/>
</dbReference>
<feature type="non-terminal residue" evidence="10">
    <location>
        <position position="1"/>
    </location>
</feature>
<evidence type="ECO:0000256" key="8">
    <source>
        <dbReference type="ARBA" id="ARBA00023136"/>
    </source>
</evidence>
<evidence type="ECO:0000256" key="9">
    <source>
        <dbReference type="RuleBase" id="RU362000"/>
    </source>
</evidence>
<evidence type="ECO:0000256" key="3">
    <source>
        <dbReference type="ARBA" id="ARBA00022448"/>
    </source>
</evidence>
<keyword evidence="5" id="KW-0029">Amino-acid transport</keyword>
<keyword evidence="11" id="KW-1185">Reference proteome</keyword>
<dbReference type="Proteomes" id="UP001497623">
    <property type="component" value="Unassembled WGS sequence"/>
</dbReference>